<dbReference type="AlphaFoldDB" id="A0AAC9IVF9"/>
<proteinExistence type="predicted"/>
<feature type="transmembrane region" description="Helical" evidence="1">
    <location>
        <begin position="245"/>
        <end position="265"/>
    </location>
</feature>
<feature type="transmembrane region" description="Helical" evidence="1">
    <location>
        <begin position="285"/>
        <end position="315"/>
    </location>
</feature>
<dbReference type="GeneID" id="71513176"/>
<protein>
    <recommendedName>
        <fullName evidence="4">5,10-methylene-tetrahydrofolate dehydrogenase</fullName>
    </recommendedName>
</protein>
<dbReference type="Proteomes" id="UP000182945">
    <property type="component" value="Chromosome"/>
</dbReference>
<evidence type="ECO:0000313" key="3">
    <source>
        <dbReference type="Proteomes" id="UP000182945"/>
    </source>
</evidence>
<accession>A0AAC9IVF9</accession>
<dbReference type="RefSeq" id="WP_071648159.1">
    <property type="nucleotide sequence ID" value="NZ_CP017962.1"/>
</dbReference>
<keyword evidence="1" id="KW-0812">Transmembrane</keyword>
<keyword evidence="1" id="KW-1133">Transmembrane helix</keyword>
<name>A0AAC9IVF9_VIRHA</name>
<evidence type="ECO:0000256" key="1">
    <source>
        <dbReference type="SAM" id="Phobius"/>
    </source>
</evidence>
<gene>
    <name evidence="2" type="ORF">BME96_02115</name>
</gene>
<keyword evidence="1" id="KW-0472">Membrane</keyword>
<dbReference type="EMBL" id="CP017962">
    <property type="protein sequence ID" value="APC47061.1"/>
    <property type="molecule type" value="Genomic_DNA"/>
</dbReference>
<organism evidence="2 3">
    <name type="scientific">Virgibacillus halodenitrificans</name>
    <name type="common">Bacillus halodenitrificans</name>
    <dbReference type="NCBI Taxonomy" id="1482"/>
    <lineage>
        <taxon>Bacteria</taxon>
        <taxon>Bacillati</taxon>
        <taxon>Bacillota</taxon>
        <taxon>Bacilli</taxon>
        <taxon>Bacillales</taxon>
        <taxon>Bacillaceae</taxon>
        <taxon>Virgibacillus</taxon>
    </lineage>
</organism>
<sequence length="392" mass="45272">MRKINTIKLGLISAPDLPAEIASDLIKELPELLSEKIDKDVSWKVEMTIDSLVGVAENTQEVLEKADNIKEENEWDYAICLTDLPIFFGKYLVVANASLKDRVAQISVPTFGLMPMRRRIRKTLMQMMQELYVEESQTESPQAKLAVKEQPSKSKNKNKNKLTHQFSLSQIGRMKATSKDDVVDLRYFIKSRFTGYLRVLLGMTFANRPWKALFSFNKMITLSFATGSYISIFPTPWQLSIVYTPIRLIILTIIAIMGMVMWVIFSQNLWEKPSDRGKKRWRDLYNWTTFSTLSSIVIINYIVLFMMFSIAISIFVPPELFQAWTGLDEEPTFKYYLNLVWLVTSLGTLAGAIGAGLEKEDKIRNITYSFRQQQRYYEVGQEYDNKEEAEQS</sequence>
<reference evidence="2 3" key="1">
    <citation type="submission" date="2016-11" db="EMBL/GenBank/DDBJ databases">
        <title>Complete genome sequencing of Virgibacillus halodenitrificans PDB-F2.</title>
        <authorList>
            <person name="Sun Z."/>
            <person name="Zhou Y."/>
            <person name="Li H."/>
        </authorList>
    </citation>
    <scope>NUCLEOTIDE SEQUENCE [LARGE SCALE GENOMIC DNA]</scope>
    <source>
        <strain evidence="2 3">PDB-F2</strain>
    </source>
</reference>
<evidence type="ECO:0008006" key="4">
    <source>
        <dbReference type="Google" id="ProtNLM"/>
    </source>
</evidence>
<evidence type="ECO:0000313" key="2">
    <source>
        <dbReference type="EMBL" id="APC47061.1"/>
    </source>
</evidence>
<feature type="transmembrane region" description="Helical" evidence="1">
    <location>
        <begin position="335"/>
        <end position="357"/>
    </location>
</feature>
<dbReference type="KEGG" id="vhl:BME96_02115"/>
<feature type="transmembrane region" description="Helical" evidence="1">
    <location>
        <begin position="212"/>
        <end position="233"/>
    </location>
</feature>